<keyword evidence="2" id="KW-1185">Reference proteome</keyword>
<gene>
    <name evidence="1" type="ORF">HBA54_06920</name>
</gene>
<dbReference type="Proteomes" id="UP000761264">
    <property type="component" value="Unassembled WGS sequence"/>
</dbReference>
<dbReference type="EMBL" id="JAAQPH010000004">
    <property type="protein sequence ID" value="NIA68319.1"/>
    <property type="molecule type" value="Genomic_DNA"/>
</dbReference>
<dbReference type="InterPro" id="IPR036111">
    <property type="entry name" value="Mal/L-sulfo/L-lacto_DH-like_sf"/>
</dbReference>
<reference evidence="1" key="1">
    <citation type="submission" date="2020-03" db="EMBL/GenBank/DDBJ databases">
        <title>Genome of Pelagibius litoralis DSM 21314T.</title>
        <authorList>
            <person name="Wang G."/>
        </authorList>
    </citation>
    <scope>NUCLEOTIDE SEQUENCE</scope>
    <source>
        <strain evidence="1">DSM 21314</strain>
    </source>
</reference>
<dbReference type="AlphaFoldDB" id="A0A967C497"/>
<dbReference type="GO" id="GO:0016491">
    <property type="term" value="F:oxidoreductase activity"/>
    <property type="evidence" value="ECO:0007669"/>
    <property type="project" value="InterPro"/>
</dbReference>
<name>A0A967C497_9PROT</name>
<evidence type="ECO:0000313" key="1">
    <source>
        <dbReference type="EMBL" id="NIA68319.1"/>
    </source>
</evidence>
<sequence length="74" mass="7522">MESGFAELVPQAPELAVAALAIHNSFNCGVLGYHTGRLAAAGPVGVGFTHAPASIAPTAGRYAVCFATACCCWR</sequence>
<dbReference type="SUPFAM" id="SSF89733">
    <property type="entry name" value="L-sulfolactate dehydrogenase-like"/>
    <property type="match status" value="1"/>
</dbReference>
<organism evidence="1 2">
    <name type="scientific">Pelagibius litoralis</name>
    <dbReference type="NCBI Taxonomy" id="374515"/>
    <lineage>
        <taxon>Bacteria</taxon>
        <taxon>Pseudomonadati</taxon>
        <taxon>Pseudomonadota</taxon>
        <taxon>Alphaproteobacteria</taxon>
        <taxon>Rhodospirillales</taxon>
        <taxon>Rhodovibrionaceae</taxon>
        <taxon>Pelagibius</taxon>
    </lineage>
</organism>
<dbReference type="InterPro" id="IPR043143">
    <property type="entry name" value="Mal/L-sulf/L-lact_DH-like_NADP"/>
</dbReference>
<comment type="caution">
    <text evidence="1">The sequence shown here is derived from an EMBL/GenBank/DDBJ whole genome shotgun (WGS) entry which is preliminary data.</text>
</comment>
<protein>
    <submittedName>
        <fullName evidence="1">Uncharacterized protein</fullName>
    </submittedName>
</protein>
<proteinExistence type="predicted"/>
<dbReference type="Gene3D" id="3.30.1370.60">
    <property type="entry name" value="Hypothetical oxidoreductase yiak, domain 2"/>
    <property type="match status" value="1"/>
</dbReference>
<evidence type="ECO:0000313" key="2">
    <source>
        <dbReference type="Proteomes" id="UP000761264"/>
    </source>
</evidence>
<accession>A0A967C497</accession>